<dbReference type="Gene3D" id="3.30.9.10">
    <property type="entry name" value="D-Amino Acid Oxidase, subunit A, domain 2"/>
    <property type="match status" value="1"/>
</dbReference>
<dbReference type="InterPro" id="IPR006076">
    <property type="entry name" value="FAD-dep_OxRdtase"/>
</dbReference>
<dbReference type="SUPFAM" id="SSF51971">
    <property type="entry name" value="Nucleotide-binding domain"/>
    <property type="match status" value="1"/>
</dbReference>
<dbReference type="InterPro" id="IPR036188">
    <property type="entry name" value="FAD/NAD-bd_sf"/>
</dbReference>
<name>A0A422QYH8_9RHOB</name>
<protein>
    <submittedName>
        <fullName evidence="4">FAD-binding oxidoreductase</fullName>
    </submittedName>
</protein>
<dbReference type="Pfam" id="PF01266">
    <property type="entry name" value="DAO"/>
    <property type="match status" value="1"/>
</dbReference>
<dbReference type="PANTHER" id="PTHR13847">
    <property type="entry name" value="SARCOSINE DEHYDROGENASE-RELATED"/>
    <property type="match status" value="1"/>
</dbReference>
<gene>
    <name evidence="4" type="ORF">A7A09_008075</name>
</gene>
<dbReference type="GO" id="GO:0005737">
    <property type="term" value="C:cytoplasm"/>
    <property type="evidence" value="ECO:0007669"/>
    <property type="project" value="TreeGrafter"/>
</dbReference>
<dbReference type="Proteomes" id="UP000238137">
    <property type="component" value="Unassembled WGS sequence"/>
</dbReference>
<keyword evidence="1" id="KW-0560">Oxidoreductase</keyword>
<evidence type="ECO:0000259" key="3">
    <source>
        <dbReference type="Pfam" id="PF01266"/>
    </source>
</evidence>
<comment type="caution">
    <text evidence="4">The sequence shown here is derived from an EMBL/GenBank/DDBJ whole genome shotgun (WGS) entry which is preliminary data.</text>
</comment>
<dbReference type="SUPFAM" id="SSF54373">
    <property type="entry name" value="FAD-linked reductases, C-terminal domain"/>
    <property type="match status" value="1"/>
</dbReference>
<dbReference type="OrthoDB" id="7818064at2"/>
<evidence type="ECO:0000256" key="1">
    <source>
        <dbReference type="ARBA" id="ARBA00023002"/>
    </source>
</evidence>
<feature type="region of interest" description="Disordered" evidence="2">
    <location>
        <begin position="1"/>
        <end position="23"/>
    </location>
</feature>
<dbReference type="AlphaFoldDB" id="A0A422QYH8"/>
<evidence type="ECO:0000313" key="5">
    <source>
        <dbReference type="Proteomes" id="UP000238137"/>
    </source>
</evidence>
<proteinExistence type="predicted"/>
<keyword evidence="5" id="KW-1185">Reference proteome</keyword>
<dbReference type="GO" id="GO:0016491">
    <property type="term" value="F:oxidoreductase activity"/>
    <property type="evidence" value="ECO:0007669"/>
    <property type="project" value="UniProtKB-KW"/>
</dbReference>
<feature type="domain" description="FAD dependent oxidoreductase" evidence="3">
    <location>
        <begin position="24"/>
        <end position="350"/>
    </location>
</feature>
<dbReference type="EMBL" id="PXNQ02000004">
    <property type="protein sequence ID" value="RNF34940.1"/>
    <property type="molecule type" value="Genomic_DNA"/>
</dbReference>
<dbReference type="Gene3D" id="3.50.50.60">
    <property type="entry name" value="FAD/NAD(P)-binding domain"/>
    <property type="match status" value="1"/>
</dbReference>
<accession>A0A422QYH8</accession>
<dbReference type="PANTHER" id="PTHR13847:SF289">
    <property type="entry name" value="GLYCINE OXIDASE"/>
    <property type="match status" value="1"/>
</dbReference>
<evidence type="ECO:0000256" key="2">
    <source>
        <dbReference type="SAM" id="MobiDB-lite"/>
    </source>
</evidence>
<organism evidence="4 5">
    <name type="scientific">Paracoccus methylarcula</name>
    <dbReference type="NCBI Taxonomy" id="72022"/>
    <lineage>
        <taxon>Bacteria</taxon>
        <taxon>Pseudomonadati</taxon>
        <taxon>Pseudomonadota</taxon>
        <taxon>Alphaproteobacteria</taxon>
        <taxon>Rhodobacterales</taxon>
        <taxon>Paracoccaceae</taxon>
        <taxon>Paracoccus</taxon>
    </lineage>
</organism>
<reference evidence="4" key="1">
    <citation type="submission" date="2018-05" db="EMBL/GenBank/DDBJ databases">
        <title>Reclassification of Methylarcula marina and Methylarcula terricola as Paracoccus methylarcula sp.nov., comb.nov. and Paracoccus terricola comb.nov.</title>
        <authorList>
            <person name="Shmareva M.N."/>
            <person name="Doronina N.V."/>
            <person name="Vasilenko O.V."/>
            <person name="Tarlachkov S.V."/>
            <person name="Trotsenko Y.A."/>
        </authorList>
    </citation>
    <scope>NUCLEOTIDE SEQUENCE [LARGE SCALE GENOMIC DNA]</scope>
    <source>
        <strain evidence="4">VKM B-2159</strain>
    </source>
</reference>
<sequence>MPGPSFPAKGRNPLPGPSRTENADVTVVGGGILGLCCAWEMIRRGTRIRVIEAERIGAGSSGGHVGALAPHAPENWNAKKAFQLDSLLMAEDFWAGIGAASGLPTGYGRAGRAQPVADAAEAERLQERIAASIRQWPAHMTMRLTDRPTAPLFPHSPSGLWLEDGLTARINPRAALAALAAAIRAGGGEVVEGRVLHPQDIPGPALWATGVAGLEALSQDLGYAVGKGVKGQSALLRLDAGAAAQIFAGGLHIVPHEDGTVAVGSTSENDFTDDRTDAQLDDIIARARGICPLLADAPVIDRWSGIRPRAKSRAPLLGAWPGREGHFVANGGFKIGFGTAPKIAVVMADLLLDGVDAIPDGFRLA</sequence>
<evidence type="ECO:0000313" key="4">
    <source>
        <dbReference type="EMBL" id="RNF34940.1"/>
    </source>
</evidence>